<evidence type="ECO:0000259" key="3">
    <source>
        <dbReference type="Pfam" id="PF06221"/>
    </source>
</evidence>
<feature type="compositionally biased region" description="Polar residues" evidence="2">
    <location>
        <begin position="104"/>
        <end position="113"/>
    </location>
</feature>
<evidence type="ECO:0000256" key="2">
    <source>
        <dbReference type="SAM" id="MobiDB-lite"/>
    </source>
</evidence>
<dbReference type="GO" id="GO:0072344">
    <property type="term" value="P:rescue of stalled ribosome"/>
    <property type="evidence" value="ECO:0007669"/>
    <property type="project" value="InterPro"/>
</dbReference>
<dbReference type="GO" id="GO:0008270">
    <property type="term" value="F:zinc ion binding"/>
    <property type="evidence" value="ECO:0007669"/>
    <property type="project" value="InterPro"/>
</dbReference>
<protein>
    <submittedName>
        <fullName evidence="4">LAFE_0B11254g1_1</fullName>
    </submittedName>
</protein>
<dbReference type="Pfam" id="PF06221">
    <property type="entry name" value="zf-C2HC5"/>
    <property type="match status" value="1"/>
</dbReference>
<feature type="domain" description="TRIP4/RQT4 C2HC5-type zinc finger" evidence="3">
    <location>
        <begin position="201"/>
        <end position="254"/>
    </location>
</feature>
<dbReference type="GO" id="GO:0045893">
    <property type="term" value="P:positive regulation of DNA-templated transcription"/>
    <property type="evidence" value="ECO:0007669"/>
    <property type="project" value="TreeGrafter"/>
</dbReference>
<dbReference type="OMA" id="MWASPQE"/>
<feature type="compositionally biased region" description="Basic and acidic residues" evidence="2">
    <location>
        <begin position="79"/>
        <end position="96"/>
    </location>
</feature>
<name>A0A1G4M8Z9_LACFM</name>
<feature type="coiled-coil region" evidence="1">
    <location>
        <begin position="301"/>
        <end position="331"/>
    </location>
</feature>
<gene>
    <name evidence="4" type="ORF">LAFE_0B11254G</name>
</gene>
<keyword evidence="1" id="KW-0175">Coiled coil</keyword>
<dbReference type="GO" id="GO:0005634">
    <property type="term" value="C:nucleus"/>
    <property type="evidence" value="ECO:0007669"/>
    <property type="project" value="InterPro"/>
</dbReference>
<evidence type="ECO:0000313" key="5">
    <source>
        <dbReference type="Proteomes" id="UP000190831"/>
    </source>
</evidence>
<evidence type="ECO:0000256" key="1">
    <source>
        <dbReference type="SAM" id="Coils"/>
    </source>
</evidence>
<proteinExistence type="predicted"/>
<dbReference type="Proteomes" id="UP000190831">
    <property type="component" value="Chromosome B"/>
</dbReference>
<accession>A0A1G4M8Z9</accession>
<dbReference type="InterPro" id="IPR039128">
    <property type="entry name" value="TRIP4-like"/>
</dbReference>
<organism evidence="4 5">
    <name type="scientific">Lachancea fermentati</name>
    <name type="common">Zygosaccharomyces fermentati</name>
    <dbReference type="NCBI Taxonomy" id="4955"/>
    <lineage>
        <taxon>Eukaryota</taxon>
        <taxon>Fungi</taxon>
        <taxon>Dikarya</taxon>
        <taxon>Ascomycota</taxon>
        <taxon>Saccharomycotina</taxon>
        <taxon>Saccharomycetes</taxon>
        <taxon>Saccharomycetales</taxon>
        <taxon>Saccharomycetaceae</taxon>
        <taxon>Lachancea</taxon>
    </lineage>
</organism>
<reference evidence="5" key="1">
    <citation type="submission" date="2016-03" db="EMBL/GenBank/DDBJ databases">
        <authorList>
            <person name="Devillers H."/>
        </authorList>
    </citation>
    <scope>NUCLEOTIDE SEQUENCE [LARGE SCALE GENOMIC DNA]</scope>
</reference>
<dbReference type="InterPro" id="IPR009349">
    <property type="entry name" value="TRIP4/RQT4_C2HC5_Znf"/>
</dbReference>
<dbReference type="PANTHER" id="PTHR12963:SF4">
    <property type="entry name" value="ACTIVATING SIGNAL COINTEGRATOR 1"/>
    <property type="match status" value="1"/>
</dbReference>
<dbReference type="AlphaFoldDB" id="A0A1G4M8Z9"/>
<dbReference type="GO" id="GO:0180022">
    <property type="term" value="C:RQC-trigger complex"/>
    <property type="evidence" value="ECO:0007669"/>
    <property type="project" value="InterPro"/>
</dbReference>
<feature type="region of interest" description="Disordered" evidence="2">
    <location>
        <begin position="73"/>
        <end position="151"/>
    </location>
</feature>
<dbReference type="STRING" id="4955.A0A1G4M8Z9"/>
<dbReference type="PANTHER" id="PTHR12963">
    <property type="entry name" value="THYROID RECEPTOR INTERACTING PROTEIN RELATED"/>
    <property type="match status" value="1"/>
</dbReference>
<keyword evidence="5" id="KW-1185">Reference proteome</keyword>
<dbReference type="EMBL" id="LT598489">
    <property type="protein sequence ID" value="SCW00182.1"/>
    <property type="molecule type" value="Genomic_DNA"/>
</dbReference>
<sequence>MTKKGAIEFAVKQIPLIVPLDEDSVRQLCNNILNQHPNDPEAIAQKFLDILGPADMSFSFVLQFNDKLLAKESMPNNNHESESDKGGLKSAKEAKKPLKKAQTPIKSSQSTAKEVQKVVSNEGLEPIKLESNSKPSKRPEKASSPSIPVRSTNVLSRAKISTVEKKPKKSSKAKKIRNLQEIDDVLKVLEIEHSESDSLKYTCNCQGNRHPLFEVVPNCLSCGKIICVREGLHLNNCTFCGTELISLPERSKIIEILNKEKEDLQSKKLLENTDQKPKKTKTYKISSGTGTNLFTAQDQLFDRLEKEKEKQIEKEQKLKDVEEEEAKQKRAIIKDSGDPELHAAQDRLEKLLHFQDTSAERTKIIDNASDFSMDNDIGVWGSAYERALMLKKQQRNFRKWEKMDRARHGRRDKIALDLNIGGDGKVYMTEVLNKANAYAGSDDDLNEISDEDDLNDLEDIKNLKSEISSQNKESAEKLQSNVWDYEKYGKQFQRPKYVDAKASEKADIVEEPTEDKMLIQSHHMPKVQVENNGEDSLEKNILAVL</sequence>
<evidence type="ECO:0000313" key="4">
    <source>
        <dbReference type="EMBL" id="SCW00182.1"/>
    </source>
</evidence>
<dbReference type="OrthoDB" id="338816at2759"/>